<comment type="function">
    <text evidence="3">Participates actively in the response to hyperosmotic and heat shock by preventing the aggregation of stress-denatured proteins, in association with DnaK and GrpE. It is the nucleotide exchange factor for DnaK and may function as a thermosensor. Unfolded proteins bind initially to DnaJ; upon interaction with the DnaJ-bound protein, DnaK hydrolyzes its bound ATP, resulting in the formation of a stable complex. GrpE releases ADP from DnaK; ATP binding to DnaK triggers the release of the substrate protein, thus completing the reaction cycle. Several rounds of ATP-dependent interactions between DnaJ, DnaK and GrpE are required for fully efficient folding.</text>
</comment>
<comment type="similarity">
    <text evidence="1 3 4">Belongs to the GrpE family.</text>
</comment>
<keyword evidence="3" id="KW-0346">Stress response</keyword>
<sequence length="191" mass="19852">MAERNGDGPHAATDDPARQADGPGTAAAGPEDPALAEVRDRAQRAIADADNARKRAERTTAERVAAERQRVAAAWLPVLDSLDLALHHAGADPEAIVQGVAQVRDQAADVLARLGFGPVGAIGEPFDPTRHEAAEAVEEPSVPPGTVVRVIRPGYGGDTLLLRPAVVAVARAGRPEERPDGPDPDRESDGG</sequence>
<accession>A0A9W6NS28</accession>
<dbReference type="Pfam" id="PF01025">
    <property type="entry name" value="GrpE"/>
    <property type="match status" value="1"/>
</dbReference>
<dbReference type="Gene3D" id="3.90.20.20">
    <property type="match status" value="1"/>
</dbReference>
<keyword evidence="2 3" id="KW-0143">Chaperone</keyword>
<keyword evidence="7" id="KW-1185">Reference proteome</keyword>
<dbReference type="GO" id="GO:0051087">
    <property type="term" value="F:protein-folding chaperone binding"/>
    <property type="evidence" value="ECO:0007669"/>
    <property type="project" value="InterPro"/>
</dbReference>
<dbReference type="AlphaFoldDB" id="A0A9W6NS28"/>
<evidence type="ECO:0000256" key="3">
    <source>
        <dbReference type="HAMAP-Rule" id="MF_01151"/>
    </source>
</evidence>
<dbReference type="HAMAP" id="MF_01151">
    <property type="entry name" value="GrpE"/>
    <property type="match status" value="1"/>
</dbReference>
<dbReference type="PANTHER" id="PTHR21237">
    <property type="entry name" value="GRPE PROTEIN"/>
    <property type="match status" value="1"/>
</dbReference>
<feature type="region of interest" description="Disordered" evidence="5">
    <location>
        <begin position="1"/>
        <end position="64"/>
    </location>
</feature>
<dbReference type="InterPro" id="IPR009012">
    <property type="entry name" value="GrpE_head"/>
</dbReference>
<protein>
    <recommendedName>
        <fullName evidence="3">Protein GrpE</fullName>
    </recommendedName>
    <alternativeName>
        <fullName evidence="3">HSP-70 cofactor</fullName>
    </alternativeName>
</protein>
<evidence type="ECO:0000256" key="2">
    <source>
        <dbReference type="ARBA" id="ARBA00023186"/>
    </source>
</evidence>
<dbReference type="Gene3D" id="2.30.22.10">
    <property type="entry name" value="Head domain of nucleotide exchange factor GrpE"/>
    <property type="match status" value="1"/>
</dbReference>
<reference evidence="6" key="1">
    <citation type="journal article" date="2014" name="Int. J. Syst. Evol. Microbiol.">
        <title>Complete genome sequence of Corynebacterium casei LMG S-19264T (=DSM 44701T), isolated from a smear-ripened cheese.</title>
        <authorList>
            <consortium name="US DOE Joint Genome Institute (JGI-PGF)"/>
            <person name="Walter F."/>
            <person name="Albersmeier A."/>
            <person name="Kalinowski J."/>
            <person name="Ruckert C."/>
        </authorList>
    </citation>
    <scope>NUCLEOTIDE SEQUENCE</scope>
    <source>
        <strain evidence="6">VKM Ac-1321</strain>
    </source>
</reference>
<evidence type="ECO:0000256" key="1">
    <source>
        <dbReference type="ARBA" id="ARBA00009054"/>
    </source>
</evidence>
<evidence type="ECO:0000256" key="5">
    <source>
        <dbReference type="SAM" id="MobiDB-lite"/>
    </source>
</evidence>
<reference evidence="6" key="2">
    <citation type="submission" date="2023-01" db="EMBL/GenBank/DDBJ databases">
        <authorList>
            <person name="Sun Q."/>
            <person name="Evtushenko L."/>
        </authorList>
    </citation>
    <scope>NUCLEOTIDE SEQUENCE</scope>
    <source>
        <strain evidence="6">VKM Ac-1321</strain>
    </source>
</reference>
<feature type="compositionally biased region" description="Basic and acidic residues" evidence="5">
    <location>
        <begin position="50"/>
        <end position="64"/>
    </location>
</feature>
<proteinExistence type="inferred from homology"/>
<dbReference type="RefSeq" id="WP_261959914.1">
    <property type="nucleotide sequence ID" value="NZ_BAAAXA010000001.1"/>
</dbReference>
<feature type="region of interest" description="Disordered" evidence="5">
    <location>
        <begin position="171"/>
        <end position="191"/>
    </location>
</feature>
<dbReference type="Proteomes" id="UP001143480">
    <property type="component" value="Unassembled WGS sequence"/>
</dbReference>
<comment type="caution">
    <text evidence="6">The sequence shown here is derived from an EMBL/GenBank/DDBJ whole genome shotgun (WGS) entry which is preliminary data.</text>
</comment>
<evidence type="ECO:0000313" key="7">
    <source>
        <dbReference type="Proteomes" id="UP001143480"/>
    </source>
</evidence>
<evidence type="ECO:0000256" key="4">
    <source>
        <dbReference type="RuleBase" id="RU004478"/>
    </source>
</evidence>
<dbReference type="PRINTS" id="PR00773">
    <property type="entry name" value="GRPEPROTEIN"/>
</dbReference>
<name>A0A9W6NS28_9ACTN</name>
<dbReference type="GO" id="GO:0051082">
    <property type="term" value="F:unfolded protein binding"/>
    <property type="evidence" value="ECO:0007669"/>
    <property type="project" value="TreeGrafter"/>
</dbReference>
<gene>
    <name evidence="3" type="primary">grpE</name>
    <name evidence="6" type="ORF">GCM10017581_096590</name>
</gene>
<dbReference type="GO" id="GO:0000774">
    <property type="term" value="F:adenyl-nucleotide exchange factor activity"/>
    <property type="evidence" value="ECO:0007669"/>
    <property type="project" value="InterPro"/>
</dbReference>
<dbReference type="GO" id="GO:0042803">
    <property type="term" value="F:protein homodimerization activity"/>
    <property type="evidence" value="ECO:0007669"/>
    <property type="project" value="InterPro"/>
</dbReference>
<dbReference type="PANTHER" id="PTHR21237:SF23">
    <property type="entry name" value="GRPE PROTEIN HOMOLOG, MITOCHONDRIAL"/>
    <property type="match status" value="1"/>
</dbReference>
<dbReference type="GO" id="GO:0005737">
    <property type="term" value="C:cytoplasm"/>
    <property type="evidence" value="ECO:0007669"/>
    <property type="project" value="UniProtKB-SubCell"/>
</dbReference>
<organism evidence="6 7">
    <name type="scientific">Dactylosporangium matsuzakiense</name>
    <dbReference type="NCBI Taxonomy" id="53360"/>
    <lineage>
        <taxon>Bacteria</taxon>
        <taxon>Bacillati</taxon>
        <taxon>Actinomycetota</taxon>
        <taxon>Actinomycetes</taxon>
        <taxon>Micromonosporales</taxon>
        <taxon>Micromonosporaceae</taxon>
        <taxon>Dactylosporangium</taxon>
    </lineage>
</organism>
<dbReference type="SUPFAM" id="SSF51064">
    <property type="entry name" value="Head domain of nucleotide exchange factor GrpE"/>
    <property type="match status" value="1"/>
</dbReference>
<dbReference type="InterPro" id="IPR013805">
    <property type="entry name" value="GrpE_CC"/>
</dbReference>
<comment type="subcellular location">
    <subcellularLocation>
        <location evidence="3">Cytoplasm</location>
    </subcellularLocation>
</comment>
<evidence type="ECO:0000313" key="6">
    <source>
        <dbReference type="EMBL" id="GLL07900.1"/>
    </source>
</evidence>
<dbReference type="InterPro" id="IPR000740">
    <property type="entry name" value="GrpE"/>
</dbReference>
<dbReference type="EMBL" id="BSFP01000117">
    <property type="protein sequence ID" value="GLL07900.1"/>
    <property type="molecule type" value="Genomic_DNA"/>
</dbReference>
<feature type="compositionally biased region" description="Basic and acidic residues" evidence="5">
    <location>
        <begin position="173"/>
        <end position="191"/>
    </location>
</feature>
<keyword evidence="3" id="KW-0963">Cytoplasm</keyword>
<dbReference type="CDD" id="cd00446">
    <property type="entry name" value="GrpE"/>
    <property type="match status" value="1"/>
</dbReference>
<comment type="subunit">
    <text evidence="3">Homodimer.</text>
</comment>
<dbReference type="SUPFAM" id="SSF58014">
    <property type="entry name" value="Coiled-coil domain of nucleotide exchange factor GrpE"/>
    <property type="match status" value="1"/>
</dbReference>
<dbReference type="GO" id="GO:0006457">
    <property type="term" value="P:protein folding"/>
    <property type="evidence" value="ECO:0007669"/>
    <property type="project" value="InterPro"/>
</dbReference>
<feature type="compositionally biased region" description="Basic and acidic residues" evidence="5">
    <location>
        <begin position="1"/>
        <end position="18"/>
    </location>
</feature>